<evidence type="ECO:0000313" key="2">
    <source>
        <dbReference type="Proteomes" id="UP000689967"/>
    </source>
</evidence>
<organism evidence="1 2">
    <name type="scientific">Falsiroseomonas oleicola</name>
    <dbReference type="NCBI Taxonomy" id="2801474"/>
    <lineage>
        <taxon>Bacteria</taxon>
        <taxon>Pseudomonadati</taxon>
        <taxon>Pseudomonadota</taxon>
        <taxon>Alphaproteobacteria</taxon>
        <taxon>Acetobacterales</taxon>
        <taxon>Roseomonadaceae</taxon>
        <taxon>Falsiroseomonas</taxon>
    </lineage>
</organism>
<sequence length="93" mass="10379">MKLVWMPVALRHLHEARDYIAQDNPAAADALVAGLVRRAELLTRFPQAGRTHGGTLRIMALPPTPFSLIYRVHPDRIAILAVWHGARKWPPSG</sequence>
<accession>A0ABS6HD70</accession>
<protein>
    <submittedName>
        <fullName evidence="1">Type II toxin-antitoxin system RelE/ParE family toxin</fullName>
    </submittedName>
</protein>
<dbReference type="PANTHER" id="PTHR33755">
    <property type="entry name" value="TOXIN PARE1-RELATED"/>
    <property type="match status" value="1"/>
</dbReference>
<dbReference type="Proteomes" id="UP000689967">
    <property type="component" value="Unassembled WGS sequence"/>
</dbReference>
<dbReference type="RefSeq" id="WP_216878718.1">
    <property type="nucleotide sequence ID" value="NZ_JAERQM010000009.1"/>
</dbReference>
<dbReference type="EMBL" id="JAERQM010000009">
    <property type="protein sequence ID" value="MBU8546695.1"/>
    <property type="molecule type" value="Genomic_DNA"/>
</dbReference>
<dbReference type="InterPro" id="IPR007712">
    <property type="entry name" value="RelE/ParE_toxin"/>
</dbReference>
<name>A0ABS6HD70_9PROT</name>
<proteinExistence type="predicted"/>
<keyword evidence="2" id="KW-1185">Reference proteome</keyword>
<evidence type="ECO:0000313" key="1">
    <source>
        <dbReference type="EMBL" id="MBU8546695.1"/>
    </source>
</evidence>
<reference evidence="1 2" key="1">
    <citation type="submission" date="2021-01" db="EMBL/GenBank/DDBJ databases">
        <title>Roseomonas sp. nov, a bacterium isolated from an oil production mixture in Yumen Oilfield.</title>
        <authorList>
            <person name="Wu D."/>
        </authorList>
    </citation>
    <scope>NUCLEOTIDE SEQUENCE [LARGE SCALE GENOMIC DNA]</scope>
    <source>
        <strain evidence="1 2">ROY-5-3</strain>
    </source>
</reference>
<dbReference type="InterPro" id="IPR051803">
    <property type="entry name" value="TA_system_RelE-like_toxin"/>
</dbReference>
<gene>
    <name evidence="1" type="ORF">JJQ90_23455</name>
</gene>
<comment type="caution">
    <text evidence="1">The sequence shown here is derived from an EMBL/GenBank/DDBJ whole genome shotgun (WGS) entry which is preliminary data.</text>
</comment>
<dbReference type="Pfam" id="PF05016">
    <property type="entry name" value="ParE_toxin"/>
    <property type="match status" value="1"/>
</dbReference>